<sequence>MLKINWPQKCSPCSNFLSPRNKIEHAFKNKSILSLIKRRLQRAGPVAQRLSSHIPFRQPGVGRFGSQKCRDFMKTHGSVTLLMFTSSQRNLVLVKQFRPAVYAGKVDTTS</sequence>
<evidence type="ECO:0000313" key="1">
    <source>
        <dbReference type="Ensembl" id="ENSEASP00005005050.1"/>
    </source>
</evidence>
<dbReference type="Ensembl" id="ENSEAST00005005528.1">
    <property type="protein sequence ID" value="ENSEASP00005005050.1"/>
    <property type="gene ID" value="ENSEASG00005003795.1"/>
</dbReference>
<protein>
    <submittedName>
        <fullName evidence="1">Uncharacterized protein</fullName>
    </submittedName>
</protein>
<accession>A0A8C4L8E1</accession>
<name>A0A8C4L8E1_EQUAS</name>
<organism evidence="1">
    <name type="scientific">Equus asinus asinus</name>
    <dbReference type="NCBI Taxonomy" id="83772"/>
    <lineage>
        <taxon>Eukaryota</taxon>
        <taxon>Metazoa</taxon>
        <taxon>Chordata</taxon>
        <taxon>Craniata</taxon>
        <taxon>Vertebrata</taxon>
        <taxon>Euteleostomi</taxon>
        <taxon>Mammalia</taxon>
        <taxon>Eutheria</taxon>
        <taxon>Laurasiatheria</taxon>
        <taxon>Perissodactyla</taxon>
        <taxon>Equidae</taxon>
        <taxon>Equus</taxon>
    </lineage>
</organism>
<dbReference type="Gene3D" id="3.90.79.10">
    <property type="entry name" value="Nucleoside Triphosphate Pyrophosphohydrolase"/>
    <property type="match status" value="1"/>
</dbReference>
<dbReference type="AlphaFoldDB" id="A0A8C4L8E1"/>
<reference evidence="1" key="1">
    <citation type="submission" date="2023-03" db="UniProtKB">
        <authorList>
            <consortium name="Ensembl"/>
        </authorList>
    </citation>
    <scope>IDENTIFICATION</scope>
</reference>
<proteinExistence type="predicted"/>